<proteinExistence type="predicted"/>
<name>A0A1J7BLD6_9ACTN</name>
<evidence type="ECO:0000259" key="1">
    <source>
        <dbReference type="Pfam" id="PF01610"/>
    </source>
</evidence>
<feature type="domain" description="Transposase IS204/IS1001/IS1096/IS1165 zinc-finger" evidence="2">
    <location>
        <begin position="25"/>
        <end position="69"/>
    </location>
</feature>
<dbReference type="PANTHER" id="PTHR33498">
    <property type="entry name" value="TRANSPOSASE FOR INSERTION SEQUENCE ELEMENT IS1557"/>
    <property type="match status" value="1"/>
</dbReference>
<dbReference type="InterPro" id="IPR002560">
    <property type="entry name" value="Transposase_DDE"/>
</dbReference>
<feature type="domain" description="Transposase IS204/IS1001/IS1096/IS1165 DDE" evidence="1">
    <location>
        <begin position="144"/>
        <end position="243"/>
    </location>
</feature>
<reference evidence="3 4" key="1">
    <citation type="submission" date="2016-10" db="EMBL/GenBank/DDBJ databases">
        <title>Genome sequence of Streptomyces gilvigriseus MUSC 26.</title>
        <authorList>
            <person name="Lee L.-H."/>
            <person name="Ser H.-L."/>
        </authorList>
    </citation>
    <scope>NUCLEOTIDE SEQUENCE [LARGE SCALE GENOMIC DNA]</scope>
    <source>
        <strain evidence="3 4">MUSC 26</strain>
    </source>
</reference>
<accession>A0A1J7BLD6</accession>
<evidence type="ECO:0000313" key="3">
    <source>
        <dbReference type="EMBL" id="OIV39515.1"/>
    </source>
</evidence>
<dbReference type="InterPro" id="IPR029261">
    <property type="entry name" value="Transposase_Znf"/>
</dbReference>
<dbReference type="PANTHER" id="PTHR33498:SF1">
    <property type="entry name" value="TRANSPOSASE FOR INSERTION SEQUENCE ELEMENT IS1557"/>
    <property type="match status" value="1"/>
</dbReference>
<gene>
    <name evidence="3" type="ORF">BIV57_00730</name>
</gene>
<dbReference type="Pfam" id="PF14690">
    <property type="entry name" value="Zn_ribbon_ISL3"/>
    <property type="match status" value="1"/>
</dbReference>
<dbReference type="AlphaFoldDB" id="A0A1J7BLD6"/>
<dbReference type="EMBL" id="MLCF01000002">
    <property type="protein sequence ID" value="OIV39515.1"/>
    <property type="molecule type" value="Genomic_DNA"/>
</dbReference>
<organism evidence="3 4">
    <name type="scientific">Mangrovactinospora gilvigrisea</name>
    <dbReference type="NCBI Taxonomy" id="1428644"/>
    <lineage>
        <taxon>Bacteria</taxon>
        <taxon>Bacillati</taxon>
        <taxon>Actinomycetota</taxon>
        <taxon>Actinomycetes</taxon>
        <taxon>Kitasatosporales</taxon>
        <taxon>Streptomycetaceae</taxon>
        <taxon>Mangrovactinospora</taxon>
    </lineage>
</organism>
<dbReference type="NCBIfam" id="NF033550">
    <property type="entry name" value="transpos_ISL3"/>
    <property type="match status" value="1"/>
</dbReference>
<feature type="domain" description="Transposase IS204/IS1001/IS1096/IS1165 DDE" evidence="1">
    <location>
        <begin position="372"/>
        <end position="515"/>
    </location>
</feature>
<evidence type="ECO:0000259" key="2">
    <source>
        <dbReference type="Pfam" id="PF14690"/>
    </source>
</evidence>
<dbReference type="InterPro" id="IPR047951">
    <property type="entry name" value="Transpos_ISL3"/>
</dbReference>
<dbReference type="STRING" id="1428644.BIV57_00730"/>
<evidence type="ECO:0008006" key="5">
    <source>
        <dbReference type="Google" id="ProtNLM"/>
    </source>
</evidence>
<keyword evidence="4" id="KW-1185">Reference proteome</keyword>
<dbReference type="Proteomes" id="UP000243342">
    <property type="component" value="Unassembled WGS sequence"/>
</dbReference>
<comment type="caution">
    <text evidence="3">The sequence shown here is derived from an EMBL/GenBank/DDBJ whole genome shotgun (WGS) entry which is preliminary data.</text>
</comment>
<protein>
    <recommendedName>
        <fullName evidence="5">ISL3 family transposase</fullName>
    </recommendedName>
</protein>
<dbReference type="Pfam" id="PF01610">
    <property type="entry name" value="DDE_Tnp_ISL3"/>
    <property type="match status" value="2"/>
</dbReference>
<sequence>MDVRLTRITETVEGLLVEAAACGPPPRCPGCNSQASRVHSAYERGLAGLPVNGRALTVRLRVRRFFCDRGRCPRRTFVEQVDQLSERYRRSSLGLKQWQHAVAVELGGRPGQRLCRRLRLTAGRTRLLGLLTEPAVPEQAPRVLGVDDFAFRRGKRYGTVLVDVESGRVVDVLPDREAATFAAWLTAHPGAEVICRDRATAYSKAIKEAAPDALEVADRWHLLQNLGVAVEKTCHQHRSCLRKHTEGEAAVPLAAAITVTELPPSAPPRTQIVERTRQRHADVRSLVDTGWTISAIARRLHLDRKTVRRFRDTDLDILLASAHERRPTGVLSPFKAYATARFTDTGGSVTATQVLAEIRAKGYRGSVQAIRKHFAALRDGTAEPVRADIPSPRKITSWIMCRREDLSAKDDKRLLQVRTACPDINRVCDLARTFHDLLAHRRGHLLIDWIRQTEQEAPAPVRGFGGFLRQDLAAVTAGLTLDWSSGVVEGNVNRVKTIKRSMYNRASFRLLRIRILTRP</sequence>
<evidence type="ECO:0000313" key="4">
    <source>
        <dbReference type="Proteomes" id="UP000243342"/>
    </source>
</evidence>